<dbReference type="InParanoid" id="A0A1E7EJC1"/>
<proteinExistence type="predicted"/>
<evidence type="ECO:0000313" key="2">
    <source>
        <dbReference type="Proteomes" id="UP000095751"/>
    </source>
</evidence>
<gene>
    <name evidence="1" type="ORF">FRACYDRAFT_257286</name>
</gene>
<dbReference type="EMBL" id="KV784441">
    <property type="protein sequence ID" value="OEU05952.1"/>
    <property type="molecule type" value="Genomic_DNA"/>
</dbReference>
<sequence>MAYFLGECMTNTMFRIRGQKGMERYDLLIDEQLLIGWDNLLRGKFTKQCGGYIRELMLAEEMVLPEDEIKIFNETLEIRLEATNQQLKKWITRWRPVIIDHSMKMVKEMAQKRSMLIWRHYTADRPAKTKVTRHVNTRKHGLPKRMFNNPLTNVFSRTNTKRSTSQAPPAIQKKTKVVNNILTRMFTKLGKKRSTNRVQPVLDVLNQSIDARFGAVPT</sequence>
<name>A0A1E7EJC1_9STRA</name>
<dbReference type="AlphaFoldDB" id="A0A1E7EJC1"/>
<reference evidence="1 2" key="1">
    <citation type="submission" date="2016-09" db="EMBL/GenBank/DDBJ databases">
        <title>Extensive genetic diversity and differential bi-allelic expression allows diatom success in the polar Southern Ocean.</title>
        <authorList>
            <consortium name="DOE Joint Genome Institute"/>
            <person name="Mock T."/>
            <person name="Otillar R.P."/>
            <person name="Strauss J."/>
            <person name="Dupont C."/>
            <person name="Frickenhaus S."/>
            <person name="Maumus F."/>
            <person name="Mcmullan M."/>
            <person name="Sanges R."/>
            <person name="Schmutz J."/>
            <person name="Toseland A."/>
            <person name="Valas R."/>
            <person name="Veluchamy A."/>
            <person name="Ward B.J."/>
            <person name="Allen A."/>
            <person name="Barry K."/>
            <person name="Falciatore A."/>
            <person name="Ferrante M."/>
            <person name="Fortunato A.E."/>
            <person name="Gloeckner G."/>
            <person name="Gruber A."/>
            <person name="Hipkin R."/>
            <person name="Janech M."/>
            <person name="Kroth P."/>
            <person name="Leese F."/>
            <person name="Lindquist E."/>
            <person name="Lyon B.R."/>
            <person name="Martin J."/>
            <person name="Mayer C."/>
            <person name="Parker M."/>
            <person name="Quesneville H."/>
            <person name="Raymond J."/>
            <person name="Uhlig C."/>
            <person name="Valentin K.U."/>
            <person name="Worden A.Z."/>
            <person name="Armbrust E.V."/>
            <person name="Bowler C."/>
            <person name="Green B."/>
            <person name="Moulton V."/>
            <person name="Van Oosterhout C."/>
            <person name="Grigoriev I."/>
        </authorList>
    </citation>
    <scope>NUCLEOTIDE SEQUENCE [LARGE SCALE GENOMIC DNA]</scope>
    <source>
        <strain evidence="1 2">CCMP1102</strain>
    </source>
</reference>
<dbReference type="KEGG" id="fcy:FRACYDRAFT_257286"/>
<dbReference type="Proteomes" id="UP000095751">
    <property type="component" value="Unassembled WGS sequence"/>
</dbReference>
<protein>
    <submittedName>
        <fullName evidence="1">Uncharacterized protein</fullName>
    </submittedName>
</protein>
<evidence type="ECO:0000313" key="1">
    <source>
        <dbReference type="EMBL" id="OEU05952.1"/>
    </source>
</evidence>
<organism evidence="1 2">
    <name type="scientific">Fragilariopsis cylindrus CCMP1102</name>
    <dbReference type="NCBI Taxonomy" id="635003"/>
    <lineage>
        <taxon>Eukaryota</taxon>
        <taxon>Sar</taxon>
        <taxon>Stramenopiles</taxon>
        <taxon>Ochrophyta</taxon>
        <taxon>Bacillariophyta</taxon>
        <taxon>Bacillariophyceae</taxon>
        <taxon>Bacillariophycidae</taxon>
        <taxon>Bacillariales</taxon>
        <taxon>Bacillariaceae</taxon>
        <taxon>Fragilariopsis</taxon>
    </lineage>
</organism>
<accession>A0A1E7EJC1</accession>
<keyword evidence="2" id="KW-1185">Reference proteome</keyword>